<accession>A0A0V1I3N4</accession>
<evidence type="ECO:0000313" key="2">
    <source>
        <dbReference type="Proteomes" id="UP000055024"/>
    </source>
</evidence>
<reference evidence="1 2" key="1">
    <citation type="submission" date="2015-01" db="EMBL/GenBank/DDBJ databases">
        <title>Evolution of Trichinella species and genotypes.</title>
        <authorList>
            <person name="Korhonen P.K."/>
            <person name="Edoardo P."/>
            <person name="Giuseppe L.R."/>
            <person name="Gasser R.B."/>
        </authorList>
    </citation>
    <scope>NUCLEOTIDE SEQUENCE [LARGE SCALE GENOMIC DNA]</scope>
    <source>
        <strain evidence="1">ISS1029</strain>
    </source>
</reference>
<dbReference type="Proteomes" id="UP000055024">
    <property type="component" value="Unassembled WGS sequence"/>
</dbReference>
<proteinExistence type="predicted"/>
<organism evidence="1 2">
    <name type="scientific">Trichinella zimbabwensis</name>
    <dbReference type="NCBI Taxonomy" id="268475"/>
    <lineage>
        <taxon>Eukaryota</taxon>
        <taxon>Metazoa</taxon>
        <taxon>Ecdysozoa</taxon>
        <taxon>Nematoda</taxon>
        <taxon>Enoplea</taxon>
        <taxon>Dorylaimia</taxon>
        <taxon>Trichinellida</taxon>
        <taxon>Trichinellidae</taxon>
        <taxon>Trichinella</taxon>
    </lineage>
</organism>
<name>A0A0V1I3N4_9BILA</name>
<dbReference type="EMBL" id="JYDP01000009">
    <property type="protein sequence ID" value="KRZ16898.1"/>
    <property type="molecule type" value="Genomic_DNA"/>
</dbReference>
<sequence length="69" mass="8006">MVNARWTTTISKLSQLAIPLALYFQQSELQLYEILFSFNSINLRIIRTLRSEVCLAVRGILSDFFPLEL</sequence>
<protein>
    <submittedName>
        <fullName evidence="1">Uncharacterized protein</fullName>
    </submittedName>
</protein>
<evidence type="ECO:0000313" key="1">
    <source>
        <dbReference type="EMBL" id="KRZ16898.1"/>
    </source>
</evidence>
<keyword evidence="2" id="KW-1185">Reference proteome</keyword>
<comment type="caution">
    <text evidence="1">The sequence shown here is derived from an EMBL/GenBank/DDBJ whole genome shotgun (WGS) entry which is preliminary data.</text>
</comment>
<gene>
    <name evidence="1" type="ORF">T11_2325</name>
</gene>
<dbReference type="AlphaFoldDB" id="A0A0V1I3N4"/>